<evidence type="ECO:0000256" key="3">
    <source>
        <dbReference type="ARBA" id="ARBA00023237"/>
    </source>
</evidence>
<evidence type="ECO:0000313" key="6">
    <source>
        <dbReference type="EMBL" id="MFD2067690.1"/>
    </source>
</evidence>
<dbReference type="Pfam" id="PF13620">
    <property type="entry name" value="CarboxypepD_reg"/>
    <property type="match status" value="1"/>
</dbReference>
<feature type="signal peptide" evidence="4">
    <location>
        <begin position="1"/>
        <end position="23"/>
    </location>
</feature>
<dbReference type="InterPro" id="IPR008969">
    <property type="entry name" value="CarboxyPept-like_regulatory"/>
</dbReference>
<keyword evidence="6" id="KW-0675">Receptor</keyword>
<dbReference type="Gene3D" id="2.40.170.20">
    <property type="entry name" value="TonB-dependent receptor, beta-barrel domain"/>
    <property type="match status" value="1"/>
</dbReference>
<feature type="domain" description="Outer membrane protein beta-barrel" evidence="5">
    <location>
        <begin position="378"/>
        <end position="780"/>
    </location>
</feature>
<protein>
    <submittedName>
        <fullName evidence="6">TonB-dependent receptor domain-containing protein</fullName>
    </submittedName>
</protein>
<evidence type="ECO:0000256" key="4">
    <source>
        <dbReference type="SAM" id="SignalP"/>
    </source>
</evidence>
<dbReference type="Pfam" id="PF14905">
    <property type="entry name" value="OMP_b-brl_3"/>
    <property type="match status" value="1"/>
</dbReference>
<keyword evidence="2" id="KW-0472">Membrane</keyword>
<organism evidence="6 7">
    <name type="scientific">Pontibacter silvestris</name>
    <dbReference type="NCBI Taxonomy" id="2305183"/>
    <lineage>
        <taxon>Bacteria</taxon>
        <taxon>Pseudomonadati</taxon>
        <taxon>Bacteroidota</taxon>
        <taxon>Cytophagia</taxon>
        <taxon>Cytophagales</taxon>
        <taxon>Hymenobacteraceae</taxon>
        <taxon>Pontibacter</taxon>
    </lineage>
</organism>
<sequence length="807" mass="89802">MKTTLAKITGIILLCLNTFISFAQFNSGLITGTVKDSLNHQVIPYATIILKKYTNASFLKAAVTDEKGSFRFEDLEKDVYFLKADFIGYKTVTVDSLQIKATGATTMQLWLATDVKLLNSVTVVGYRPFIEHQADKLVLNVTESPIAAGGTMGEVLSRTPGVIEQNGTYQVRGKNVMVLLDGKNTNLSGSDLQDLLGGLPSSNVAKVEVIANPSAKYDAAGGAVINIITNQSRSYGTNGVFTLGAGMGMQARYNGSISLNHRTRKMNIYGSYDYQYSQPFTIIKSFRMLSREEQVREYSKELRILNNNSLKVGMDYNLNATSSIGILIKNIVNHRNRESDNTSIIYEEKNAPLSSSAVTTVGNSLIVSPSVSIFYKAKLDTAGMELRIGADYFSYNKEWHNLLTTRYFNIEGQEHLPASMLRDNSPADNTIKTFTIDLVRPMKNSLLEAGLKTTFTKTDNDILWEGRTAETDWNVDSGKTNHFIYRENIIASFVSYSTSWQKLAVQVGLRAEQTFATGTSIMLEQKHSKSYLHLFPNLSAQYYLSDKQLYGLSYSKKIDRFKFDIVNPFVTYISQYAYAQGNPNVKPSISHNFEASHTFNNELFTALSYAYHQDVLTEVVLPKEESNAVFYSFKNFHSADEWSGTTTYAKAFFSGKWNTTNTVGFMYAVVHANAEAQLTDPGAAVFFSSNNTLQLGHGLKGELSGSYMSPMSFGAFRFKAQYGGSFGLSKSILKSAGTLTLNVTDVFNTCTNSYKVESFGVNSNTENKAESRFVRLNFSYKFGNKNVKSSKSHKIGNEEEKFRMESN</sequence>
<comment type="caution">
    <text evidence="6">The sequence shown here is derived from an EMBL/GenBank/DDBJ whole genome shotgun (WGS) entry which is preliminary data.</text>
</comment>
<evidence type="ECO:0000256" key="2">
    <source>
        <dbReference type="ARBA" id="ARBA00023136"/>
    </source>
</evidence>
<dbReference type="InterPro" id="IPR041700">
    <property type="entry name" value="OMP_b-brl_3"/>
</dbReference>
<dbReference type="SUPFAM" id="SSF56935">
    <property type="entry name" value="Porins"/>
    <property type="match status" value="1"/>
</dbReference>
<keyword evidence="7" id="KW-1185">Reference proteome</keyword>
<keyword evidence="4" id="KW-0732">Signal</keyword>
<reference evidence="7" key="1">
    <citation type="journal article" date="2019" name="Int. J. Syst. Evol. Microbiol.">
        <title>The Global Catalogue of Microorganisms (GCM) 10K type strain sequencing project: providing services to taxonomists for standard genome sequencing and annotation.</title>
        <authorList>
            <consortium name="The Broad Institute Genomics Platform"/>
            <consortium name="The Broad Institute Genome Sequencing Center for Infectious Disease"/>
            <person name="Wu L."/>
            <person name="Ma J."/>
        </authorList>
    </citation>
    <scope>NUCLEOTIDE SEQUENCE [LARGE SCALE GENOMIC DNA]</scope>
    <source>
        <strain evidence="7">JCM 16545</strain>
    </source>
</reference>
<comment type="subcellular location">
    <subcellularLocation>
        <location evidence="1">Cell outer membrane</location>
    </subcellularLocation>
</comment>
<dbReference type="Gene3D" id="2.60.40.1120">
    <property type="entry name" value="Carboxypeptidase-like, regulatory domain"/>
    <property type="match status" value="1"/>
</dbReference>
<dbReference type="RefSeq" id="WP_229957888.1">
    <property type="nucleotide sequence ID" value="NZ_JAJJWI010000002.1"/>
</dbReference>
<gene>
    <name evidence="6" type="ORF">ACFSKU_12410</name>
</gene>
<evidence type="ECO:0000313" key="7">
    <source>
        <dbReference type="Proteomes" id="UP001597369"/>
    </source>
</evidence>
<dbReference type="SUPFAM" id="SSF49464">
    <property type="entry name" value="Carboxypeptidase regulatory domain-like"/>
    <property type="match status" value="1"/>
</dbReference>
<keyword evidence="3" id="KW-0998">Cell outer membrane</keyword>
<dbReference type="EMBL" id="JBHUHV010000037">
    <property type="protein sequence ID" value="MFD2067690.1"/>
    <property type="molecule type" value="Genomic_DNA"/>
</dbReference>
<evidence type="ECO:0000259" key="5">
    <source>
        <dbReference type="Pfam" id="PF14905"/>
    </source>
</evidence>
<accession>A0ABW4X0I8</accession>
<proteinExistence type="predicted"/>
<evidence type="ECO:0000256" key="1">
    <source>
        <dbReference type="ARBA" id="ARBA00004442"/>
    </source>
</evidence>
<dbReference type="InterPro" id="IPR036942">
    <property type="entry name" value="Beta-barrel_TonB_sf"/>
</dbReference>
<name>A0ABW4X0I8_9BACT</name>
<dbReference type="Proteomes" id="UP001597369">
    <property type="component" value="Unassembled WGS sequence"/>
</dbReference>
<feature type="chain" id="PRO_5046715527" evidence="4">
    <location>
        <begin position="24"/>
        <end position="807"/>
    </location>
</feature>